<dbReference type="InterPro" id="IPR001712">
    <property type="entry name" value="T3SS_FHIPEP"/>
</dbReference>
<dbReference type="Gene3D" id="3.40.30.60">
    <property type="entry name" value="FHIPEP family, domain 1"/>
    <property type="match status" value="1"/>
</dbReference>
<feature type="transmembrane region" description="Helical" evidence="9">
    <location>
        <begin position="284"/>
        <end position="312"/>
    </location>
</feature>
<keyword evidence="4" id="KW-1003">Cell membrane</keyword>
<feature type="transmembrane region" description="Helical" evidence="9">
    <location>
        <begin position="68"/>
        <end position="89"/>
    </location>
</feature>
<dbReference type="InterPro" id="IPR042193">
    <property type="entry name" value="FHIPEP_3"/>
</dbReference>
<keyword evidence="3" id="KW-0813">Transport</keyword>
<dbReference type="PRINTS" id="PR00949">
    <property type="entry name" value="TYPE3IMAPROT"/>
</dbReference>
<dbReference type="PROSITE" id="PS00994">
    <property type="entry name" value="FHIPEP"/>
    <property type="match status" value="1"/>
</dbReference>
<evidence type="ECO:0000256" key="6">
    <source>
        <dbReference type="ARBA" id="ARBA00022692"/>
    </source>
</evidence>
<evidence type="ECO:0000256" key="9">
    <source>
        <dbReference type="SAM" id="Phobius"/>
    </source>
</evidence>
<evidence type="ECO:0000256" key="2">
    <source>
        <dbReference type="ARBA" id="ARBA00008835"/>
    </source>
</evidence>
<dbReference type="AlphaFoldDB" id="A0A1I1V4R9"/>
<dbReference type="EMBL" id="FOMQ01000006">
    <property type="protein sequence ID" value="SFD77825.1"/>
    <property type="molecule type" value="Genomic_DNA"/>
</dbReference>
<dbReference type="PANTHER" id="PTHR30161:SF2">
    <property type="entry name" value="INVASION PROTEIN INVA"/>
    <property type="match status" value="1"/>
</dbReference>
<keyword evidence="8 9" id="KW-0472">Membrane</keyword>
<comment type="similarity">
    <text evidence="2">Belongs to the FHIPEP (flagella/HR/invasion proteins export pore) family.</text>
</comment>
<dbReference type="InterPro" id="IPR042194">
    <property type="entry name" value="FHIPEP_1"/>
</dbReference>
<keyword evidence="5" id="KW-0997">Cell inner membrane</keyword>
<proteinExistence type="inferred from homology"/>
<feature type="transmembrane region" description="Helical" evidence="9">
    <location>
        <begin position="228"/>
        <end position="254"/>
    </location>
</feature>
<accession>A0A1I1V4R9</accession>
<dbReference type="GO" id="GO:0005886">
    <property type="term" value="C:plasma membrane"/>
    <property type="evidence" value="ECO:0007669"/>
    <property type="project" value="UniProtKB-SubCell"/>
</dbReference>
<evidence type="ECO:0000313" key="10">
    <source>
        <dbReference type="EMBL" id="SFD77825.1"/>
    </source>
</evidence>
<dbReference type="Proteomes" id="UP000199517">
    <property type="component" value="Unassembled WGS sequence"/>
</dbReference>
<evidence type="ECO:0000256" key="8">
    <source>
        <dbReference type="ARBA" id="ARBA00023136"/>
    </source>
</evidence>
<gene>
    <name evidence="10" type="ORF">SAMN04489710_10639</name>
</gene>
<dbReference type="PANTHER" id="PTHR30161">
    <property type="entry name" value="FLAGELLAR EXPORT PROTEIN, MEMBRANE FLHA SUBUNIT-RELATED"/>
    <property type="match status" value="1"/>
</dbReference>
<dbReference type="OrthoDB" id="9759185at2"/>
<feature type="transmembrane region" description="Helical" evidence="9">
    <location>
        <begin position="37"/>
        <end position="56"/>
    </location>
</feature>
<dbReference type="PIRSF" id="PIRSF005419">
    <property type="entry name" value="FlhA"/>
    <property type="match status" value="1"/>
</dbReference>
<keyword evidence="11" id="KW-1185">Reference proteome</keyword>
<evidence type="ECO:0000313" key="11">
    <source>
        <dbReference type="Proteomes" id="UP000199517"/>
    </source>
</evidence>
<protein>
    <submittedName>
        <fullName evidence="10">Type III secretion protein V</fullName>
    </submittedName>
</protein>
<evidence type="ECO:0000256" key="3">
    <source>
        <dbReference type="ARBA" id="ARBA00022448"/>
    </source>
</evidence>
<dbReference type="GO" id="GO:0009306">
    <property type="term" value="P:protein secretion"/>
    <property type="evidence" value="ECO:0007669"/>
    <property type="project" value="InterPro"/>
</dbReference>
<dbReference type="STRING" id="32040.SAMN04489710_10639"/>
<feature type="transmembrane region" description="Helical" evidence="9">
    <location>
        <begin position="109"/>
        <end position="128"/>
    </location>
</feature>
<keyword evidence="7 9" id="KW-1133">Transmembrane helix</keyword>
<dbReference type="Pfam" id="PF00771">
    <property type="entry name" value="FHIPEP"/>
    <property type="match status" value="1"/>
</dbReference>
<organism evidence="10 11">
    <name type="scientific">Paracidovorax konjaci</name>
    <dbReference type="NCBI Taxonomy" id="32040"/>
    <lineage>
        <taxon>Bacteria</taxon>
        <taxon>Pseudomonadati</taxon>
        <taxon>Pseudomonadota</taxon>
        <taxon>Betaproteobacteria</taxon>
        <taxon>Burkholderiales</taxon>
        <taxon>Comamonadaceae</taxon>
        <taxon>Paracidovorax</taxon>
    </lineage>
</organism>
<keyword evidence="6 9" id="KW-0812">Transmembrane</keyword>
<evidence type="ECO:0000256" key="5">
    <source>
        <dbReference type="ARBA" id="ARBA00022519"/>
    </source>
</evidence>
<dbReference type="RefSeq" id="WP_092951949.1">
    <property type="nucleotide sequence ID" value="NZ_FOMQ01000006.1"/>
</dbReference>
<evidence type="ECO:0000256" key="4">
    <source>
        <dbReference type="ARBA" id="ARBA00022475"/>
    </source>
</evidence>
<dbReference type="NCBIfam" id="TIGR01399">
    <property type="entry name" value="hrcV"/>
    <property type="match status" value="1"/>
</dbReference>
<evidence type="ECO:0000256" key="1">
    <source>
        <dbReference type="ARBA" id="ARBA00004429"/>
    </source>
</evidence>
<feature type="transmembrane region" description="Helical" evidence="9">
    <location>
        <begin position="12"/>
        <end position="31"/>
    </location>
</feature>
<reference evidence="11" key="1">
    <citation type="submission" date="2016-10" db="EMBL/GenBank/DDBJ databases">
        <authorList>
            <person name="Varghese N."/>
            <person name="Submissions S."/>
        </authorList>
    </citation>
    <scope>NUCLEOTIDE SEQUENCE [LARGE SCALE GENOMIC DNA]</scope>
    <source>
        <strain evidence="11">DSM 7481</strain>
    </source>
</reference>
<evidence type="ECO:0000256" key="7">
    <source>
        <dbReference type="ARBA" id="ARBA00022989"/>
    </source>
</evidence>
<feature type="transmembrane region" description="Helical" evidence="9">
    <location>
        <begin position="195"/>
        <end position="216"/>
    </location>
</feature>
<dbReference type="InterPro" id="IPR006302">
    <property type="entry name" value="T3SS_HrcV"/>
</dbReference>
<dbReference type="Gene3D" id="3.40.50.12790">
    <property type="entry name" value="FHIPEP family, domain 4"/>
    <property type="match status" value="1"/>
</dbReference>
<dbReference type="Gene3D" id="1.10.8.540">
    <property type="entry name" value="FHIPEP family, domain 3"/>
    <property type="match status" value="1"/>
</dbReference>
<name>A0A1I1V4R9_9BURK</name>
<dbReference type="InterPro" id="IPR042196">
    <property type="entry name" value="FHIPEP_4"/>
</dbReference>
<dbReference type="InterPro" id="IPR025505">
    <property type="entry name" value="FHIPEP_CS"/>
</dbReference>
<comment type="subcellular location">
    <subcellularLocation>
        <location evidence="1">Cell inner membrane</location>
        <topology evidence="1">Multi-pass membrane protein</topology>
    </subcellularLocation>
</comment>
<sequence>MAKRFDSTLVNDLTMAGFLVGVIALMILPLPTLLIDTLLAINLSISVLLLMTTLFIPDAVSLSTFPSLLLFTTLFRLSLNIASTKAILLHADAGHLIESFGQLVVGGNLVVGIVVFLVITIVQFIVIAKGSERVAEVGARFTLDALPGKQMSIDADLRAGLLTADEAKAKRARLSMESMLHGGMDGAMKFVKGDAVAGLIITLVNILAGVVVGIMYHNMTAGEAANRFAVLSIGDAMVSQIPALFICMAAGILTTRVADEHRKKPTSLGEDMTEQLTRNTRSMYLAGALTLGFAAIPGFPALPFCLLAAGLVGGGQWLSRQRKADSGKTHSKPIAALLREGGKGEGSAIQHRAPEFAKPLSIRLSDPLAKLINAERLNQALNKEREGLQTRLGLPFPGAAMWVLDELQDMRFEILINDVPVAQPQLPGDMLLLLDPQSPLAAQAQRHGPLLGMVESLWLPQTAVPPAQRAGTLLEVEQVIAREVVETLQRHAHLFMGVQEVQWIIERATPEYPGLVAEVQKVMPLQRMAEVLRRLLEEQVPIRNIRSIFESLITWAPKEKDLLLLTEYVRSDLGRYLAHEAGGGQKHLSAILLAPEIEQAIRGCIKPTPAGNYLAMSPDDARDLTDRIAAVAGSASHAGVALVTSMDIRRYVKKMIEGRLEWLRVYSFQELGSLIELRPIGRVA</sequence>